<feature type="domain" description="Lipopolysaccharide assembly protein A" evidence="7">
    <location>
        <begin position="23"/>
        <end position="83"/>
    </location>
</feature>
<keyword evidence="1" id="KW-1003">Cell membrane</keyword>
<evidence type="ECO:0000256" key="5">
    <source>
        <dbReference type="SAM" id="MobiDB-lite"/>
    </source>
</evidence>
<evidence type="ECO:0000256" key="1">
    <source>
        <dbReference type="ARBA" id="ARBA00022475"/>
    </source>
</evidence>
<feature type="region of interest" description="Disordered" evidence="5">
    <location>
        <begin position="86"/>
        <end position="105"/>
    </location>
</feature>
<accession>A0ABQ6P5J8</accession>
<name>A0ABQ6P5J8_9SPHN</name>
<comment type="caution">
    <text evidence="8">The sequence shown here is derived from an EMBL/GenBank/DDBJ whole genome shotgun (WGS) entry which is preliminary data.</text>
</comment>
<protein>
    <recommendedName>
        <fullName evidence="7">Lipopolysaccharide assembly protein A domain-containing protein</fullName>
    </recommendedName>
</protein>
<dbReference type="Proteomes" id="UP001187221">
    <property type="component" value="Unassembled WGS sequence"/>
</dbReference>
<feature type="transmembrane region" description="Helical" evidence="6">
    <location>
        <begin position="47"/>
        <end position="64"/>
    </location>
</feature>
<keyword evidence="3 6" id="KW-1133">Transmembrane helix</keyword>
<evidence type="ECO:0000256" key="4">
    <source>
        <dbReference type="ARBA" id="ARBA00023136"/>
    </source>
</evidence>
<evidence type="ECO:0000259" key="7">
    <source>
        <dbReference type="Pfam" id="PF06305"/>
    </source>
</evidence>
<feature type="compositionally biased region" description="Low complexity" evidence="5">
    <location>
        <begin position="96"/>
        <end position="105"/>
    </location>
</feature>
<evidence type="ECO:0000313" key="8">
    <source>
        <dbReference type="EMBL" id="GMM60486.1"/>
    </source>
</evidence>
<dbReference type="RefSeq" id="WP_317974279.1">
    <property type="nucleotide sequence ID" value="NZ_BTFW01000001.1"/>
</dbReference>
<dbReference type="Pfam" id="PF06305">
    <property type="entry name" value="LapA_dom"/>
    <property type="match status" value="1"/>
</dbReference>
<organism evidence="8 9">
    <name type="scientific">Novosphingobium pituita</name>
    <dbReference type="NCBI Taxonomy" id="3056842"/>
    <lineage>
        <taxon>Bacteria</taxon>
        <taxon>Pseudomonadati</taxon>
        <taxon>Pseudomonadota</taxon>
        <taxon>Alphaproteobacteria</taxon>
        <taxon>Sphingomonadales</taxon>
        <taxon>Sphingomonadaceae</taxon>
        <taxon>Novosphingobium</taxon>
    </lineage>
</organism>
<evidence type="ECO:0000256" key="2">
    <source>
        <dbReference type="ARBA" id="ARBA00022692"/>
    </source>
</evidence>
<evidence type="ECO:0000256" key="6">
    <source>
        <dbReference type="SAM" id="Phobius"/>
    </source>
</evidence>
<sequence length="105" mass="11719">MKQIRILSWLALAAGFAAFIVMNAETARVNFWPFGAGYLHFDWPVGFTALVFFLAGFLPPWLAGRLRRWRLKRRIANLESSLASQAGAYAPPPAAPDAAQPEYRP</sequence>
<dbReference type="InterPro" id="IPR010445">
    <property type="entry name" value="LapA_dom"/>
</dbReference>
<gene>
    <name evidence="8" type="ORF">NUTIK01_12630</name>
</gene>
<evidence type="ECO:0000256" key="3">
    <source>
        <dbReference type="ARBA" id="ARBA00022989"/>
    </source>
</evidence>
<evidence type="ECO:0000313" key="9">
    <source>
        <dbReference type="Proteomes" id="UP001187221"/>
    </source>
</evidence>
<dbReference type="EMBL" id="BTFW01000001">
    <property type="protein sequence ID" value="GMM60486.1"/>
    <property type="molecule type" value="Genomic_DNA"/>
</dbReference>
<reference evidence="8 9" key="1">
    <citation type="submission" date="2023-06" db="EMBL/GenBank/DDBJ databases">
        <title>Draft genome sequence of Novosphingobium sp. strain IK01.</title>
        <authorList>
            <person name="Hatamoto M."/>
            <person name="Ikarashi T."/>
            <person name="Yamaguchi T."/>
        </authorList>
    </citation>
    <scope>NUCLEOTIDE SEQUENCE [LARGE SCALE GENOMIC DNA]</scope>
    <source>
        <strain evidence="8 9">IK01</strain>
    </source>
</reference>
<keyword evidence="9" id="KW-1185">Reference proteome</keyword>
<keyword evidence="2 6" id="KW-0812">Transmembrane</keyword>
<keyword evidence="4 6" id="KW-0472">Membrane</keyword>
<proteinExistence type="predicted"/>